<evidence type="ECO:0000313" key="6">
    <source>
        <dbReference type="Proteomes" id="UP000824024"/>
    </source>
</evidence>
<keyword evidence="3" id="KW-0812">Transmembrane</keyword>
<proteinExistence type="inferred from homology"/>
<organism evidence="5 6">
    <name type="scientific">Candidatus Eubacterium avistercoris</name>
    <dbReference type="NCBI Taxonomy" id="2838567"/>
    <lineage>
        <taxon>Bacteria</taxon>
        <taxon>Bacillati</taxon>
        <taxon>Bacillota</taxon>
        <taxon>Clostridia</taxon>
        <taxon>Eubacteriales</taxon>
        <taxon>Eubacteriaceae</taxon>
        <taxon>Eubacterium</taxon>
    </lineage>
</organism>
<dbReference type="CDD" id="cd06268">
    <property type="entry name" value="PBP1_ABC_transporter_LIVBP-like"/>
    <property type="match status" value="1"/>
</dbReference>
<feature type="domain" description="Leucine-binding protein" evidence="4">
    <location>
        <begin position="48"/>
        <end position="355"/>
    </location>
</feature>
<dbReference type="InterPro" id="IPR028081">
    <property type="entry name" value="Leu-bd"/>
</dbReference>
<accession>A0A9D2D1G6</accession>
<reference evidence="5" key="1">
    <citation type="journal article" date="2021" name="PeerJ">
        <title>Extensive microbial diversity within the chicken gut microbiome revealed by metagenomics and culture.</title>
        <authorList>
            <person name="Gilroy R."/>
            <person name="Ravi A."/>
            <person name="Getino M."/>
            <person name="Pursley I."/>
            <person name="Horton D.L."/>
            <person name="Alikhan N.F."/>
            <person name="Baker D."/>
            <person name="Gharbi K."/>
            <person name="Hall N."/>
            <person name="Watson M."/>
            <person name="Adriaenssens E.M."/>
            <person name="Foster-Nyarko E."/>
            <person name="Jarju S."/>
            <person name="Secka A."/>
            <person name="Antonio M."/>
            <person name="Oren A."/>
            <person name="Chaudhuri R.R."/>
            <person name="La Ragione R."/>
            <person name="Hildebrand F."/>
            <person name="Pallen M.J."/>
        </authorList>
    </citation>
    <scope>NUCLEOTIDE SEQUENCE</scope>
    <source>
        <strain evidence="5">CHK192-9172</strain>
    </source>
</reference>
<dbReference type="InterPro" id="IPR051010">
    <property type="entry name" value="BCAA_transport"/>
</dbReference>
<feature type="transmembrane region" description="Helical" evidence="3">
    <location>
        <begin position="12"/>
        <end position="29"/>
    </location>
</feature>
<comment type="similarity">
    <text evidence="1">Belongs to the leucine-binding protein family.</text>
</comment>
<dbReference type="PANTHER" id="PTHR30483:SF6">
    <property type="entry name" value="PERIPLASMIC BINDING PROTEIN OF ABC TRANSPORTER FOR NATURAL AMINO ACIDS"/>
    <property type="match status" value="1"/>
</dbReference>
<keyword evidence="2" id="KW-0732">Signal</keyword>
<dbReference type="EMBL" id="DXCH01000059">
    <property type="protein sequence ID" value="HIZ06749.1"/>
    <property type="molecule type" value="Genomic_DNA"/>
</dbReference>
<evidence type="ECO:0000256" key="3">
    <source>
        <dbReference type="SAM" id="Phobius"/>
    </source>
</evidence>
<evidence type="ECO:0000256" key="2">
    <source>
        <dbReference type="ARBA" id="ARBA00022729"/>
    </source>
</evidence>
<dbReference type="Gene3D" id="3.40.50.2300">
    <property type="match status" value="2"/>
</dbReference>
<evidence type="ECO:0000256" key="1">
    <source>
        <dbReference type="ARBA" id="ARBA00010062"/>
    </source>
</evidence>
<evidence type="ECO:0000313" key="5">
    <source>
        <dbReference type="EMBL" id="HIZ06749.1"/>
    </source>
</evidence>
<dbReference type="PANTHER" id="PTHR30483">
    <property type="entry name" value="LEUCINE-SPECIFIC-BINDING PROTEIN"/>
    <property type="match status" value="1"/>
</dbReference>
<evidence type="ECO:0000259" key="4">
    <source>
        <dbReference type="Pfam" id="PF13458"/>
    </source>
</evidence>
<dbReference type="SUPFAM" id="SSF53822">
    <property type="entry name" value="Periplasmic binding protein-like I"/>
    <property type="match status" value="1"/>
</dbReference>
<dbReference type="InterPro" id="IPR028082">
    <property type="entry name" value="Peripla_BP_I"/>
</dbReference>
<name>A0A9D2D1G6_9FIRM</name>
<keyword evidence="3" id="KW-1133">Transmembrane helix</keyword>
<comment type="caution">
    <text evidence="5">The sequence shown here is derived from an EMBL/GenBank/DDBJ whole genome shotgun (WGS) entry which is preliminary data.</text>
</comment>
<dbReference type="Pfam" id="PF13458">
    <property type="entry name" value="Peripla_BP_6"/>
    <property type="match status" value="1"/>
</dbReference>
<gene>
    <name evidence="5" type="ORF">IAA08_02295</name>
</gene>
<dbReference type="Proteomes" id="UP000824024">
    <property type="component" value="Unassembled WGS sequence"/>
</dbReference>
<dbReference type="AlphaFoldDB" id="A0A9D2D1G6"/>
<sequence length="408" mass="45289">MVYYIKTKGWQILAVLLIGISLFLVANQYNSIASRFQAEIQEKTDEAVPVVFLCPQTGYYSFVGEDAVWAAKYAVSQINLQGGINGTPVRLIFKDTRSDQSLAASYFLGASREVPAVIGPIDAPASAGIAPLLEDTGTTSIASYSYEDIRTEYRPYTIAFMNDSEIGEFAAVRLWKEKNPDIKDVVIFTDSEDDAKSDAVSLFQKELPGIGLNILDVVDISGTRSMRRYEQCAIQALNKKADGYISLLSAEDYANVLLQLRKRGVSDGRFITASFSAVSENLLDAAENSLDGTYIWDKFDVNYPGYDWQKLVKAYQASHNGNMPLNNTVPEIYDAVMALCQCYEELGLTGTETDPVSKAKVCGWFNNSPVIHGIQGDFRWENGEKEADYHFFVFQGREMKALQNVPAE</sequence>
<protein>
    <submittedName>
        <fullName evidence="5">ABC transporter substrate-binding protein</fullName>
    </submittedName>
</protein>
<keyword evidence="3" id="KW-0472">Membrane</keyword>
<reference evidence="5" key="2">
    <citation type="submission" date="2021-04" db="EMBL/GenBank/DDBJ databases">
        <authorList>
            <person name="Gilroy R."/>
        </authorList>
    </citation>
    <scope>NUCLEOTIDE SEQUENCE</scope>
    <source>
        <strain evidence="5">CHK192-9172</strain>
    </source>
</reference>